<reference evidence="1" key="1">
    <citation type="submission" date="2022-04" db="EMBL/GenBank/DDBJ databases">
        <title>Genome of the entomopathogenic fungus Entomophthora muscae.</title>
        <authorList>
            <person name="Elya C."/>
            <person name="Lovett B.R."/>
            <person name="Lee E."/>
            <person name="Macias A.M."/>
            <person name="Hajek A.E."/>
            <person name="De Bivort B.L."/>
            <person name="Kasson M.T."/>
            <person name="De Fine Licht H.H."/>
            <person name="Stajich J.E."/>
        </authorList>
    </citation>
    <scope>NUCLEOTIDE SEQUENCE</scope>
    <source>
        <strain evidence="1">Berkeley</strain>
    </source>
</reference>
<accession>A0ACC2TZQ4</accession>
<dbReference type="Proteomes" id="UP001165960">
    <property type="component" value="Unassembled WGS sequence"/>
</dbReference>
<organism evidence="1 2">
    <name type="scientific">Entomophthora muscae</name>
    <dbReference type="NCBI Taxonomy" id="34485"/>
    <lineage>
        <taxon>Eukaryota</taxon>
        <taxon>Fungi</taxon>
        <taxon>Fungi incertae sedis</taxon>
        <taxon>Zoopagomycota</taxon>
        <taxon>Entomophthoromycotina</taxon>
        <taxon>Entomophthoromycetes</taxon>
        <taxon>Entomophthorales</taxon>
        <taxon>Entomophthoraceae</taxon>
        <taxon>Entomophthora</taxon>
    </lineage>
</organism>
<evidence type="ECO:0000313" key="2">
    <source>
        <dbReference type="Proteomes" id="UP001165960"/>
    </source>
</evidence>
<evidence type="ECO:0000313" key="1">
    <source>
        <dbReference type="EMBL" id="KAJ9080015.1"/>
    </source>
</evidence>
<dbReference type="EMBL" id="QTSX02001616">
    <property type="protein sequence ID" value="KAJ9080015.1"/>
    <property type="molecule type" value="Genomic_DNA"/>
</dbReference>
<protein>
    <submittedName>
        <fullName evidence="1">Uncharacterized protein</fullName>
    </submittedName>
</protein>
<proteinExistence type="predicted"/>
<name>A0ACC2TZQ4_9FUNG</name>
<gene>
    <name evidence="1" type="ORF">DSO57_1029544</name>
</gene>
<keyword evidence="2" id="KW-1185">Reference proteome</keyword>
<sequence length="225" mass="24756">MFKLIVTSIILSAHTFASKLPSEEIAHHVARVYDDNRTACLGYFKDSTTFVAPASCFLGKKTKFARYSSSNTLDIGNIYTALQDTQWKDKSYFAFNKAIAITSPTQATATIMKPTHPFNEGIHLKVVDLYEDETLQIYDLTSAGITTCSLTFVNENLSAHGNLGDLFCATSNASRLNLTLGAPAFVPPQPHTPEYFIGGIYIGKVEADGQAYYFFSKATNIFTES</sequence>
<comment type="caution">
    <text evidence="1">The sequence shown here is derived from an EMBL/GenBank/DDBJ whole genome shotgun (WGS) entry which is preliminary data.</text>
</comment>